<sequence length="56" mass="6355">AIVKLLDCGRITKEVYRSLARIEHEILCEDILQPIVFEESDKNIVTNILESIEKGG</sequence>
<evidence type="ECO:0000313" key="1">
    <source>
        <dbReference type="EMBL" id="CAG8853444.1"/>
    </source>
</evidence>
<keyword evidence="2" id="KW-1185">Reference proteome</keyword>
<protein>
    <submittedName>
        <fullName evidence="1">6635_t:CDS:1</fullName>
    </submittedName>
</protein>
<proteinExistence type="predicted"/>
<dbReference type="Proteomes" id="UP000789901">
    <property type="component" value="Unassembled WGS sequence"/>
</dbReference>
<gene>
    <name evidence="1" type="ORF">GMARGA_LOCUS42265</name>
</gene>
<reference evidence="1 2" key="1">
    <citation type="submission" date="2021-06" db="EMBL/GenBank/DDBJ databases">
        <authorList>
            <person name="Kallberg Y."/>
            <person name="Tangrot J."/>
            <person name="Rosling A."/>
        </authorList>
    </citation>
    <scope>NUCLEOTIDE SEQUENCE [LARGE SCALE GENOMIC DNA]</scope>
    <source>
        <strain evidence="1 2">120-4 pot B 10/14</strain>
    </source>
</reference>
<evidence type="ECO:0000313" key="2">
    <source>
        <dbReference type="Proteomes" id="UP000789901"/>
    </source>
</evidence>
<dbReference type="EMBL" id="CAJVQB010124234">
    <property type="protein sequence ID" value="CAG8853444.1"/>
    <property type="molecule type" value="Genomic_DNA"/>
</dbReference>
<accession>A0ABN7XDY7</accession>
<comment type="caution">
    <text evidence="1">The sequence shown here is derived from an EMBL/GenBank/DDBJ whole genome shotgun (WGS) entry which is preliminary data.</text>
</comment>
<name>A0ABN7XDY7_GIGMA</name>
<feature type="non-terminal residue" evidence="1">
    <location>
        <position position="56"/>
    </location>
</feature>
<organism evidence="1 2">
    <name type="scientific">Gigaspora margarita</name>
    <dbReference type="NCBI Taxonomy" id="4874"/>
    <lineage>
        <taxon>Eukaryota</taxon>
        <taxon>Fungi</taxon>
        <taxon>Fungi incertae sedis</taxon>
        <taxon>Mucoromycota</taxon>
        <taxon>Glomeromycotina</taxon>
        <taxon>Glomeromycetes</taxon>
        <taxon>Diversisporales</taxon>
        <taxon>Gigasporaceae</taxon>
        <taxon>Gigaspora</taxon>
    </lineage>
</organism>
<feature type="non-terminal residue" evidence="1">
    <location>
        <position position="1"/>
    </location>
</feature>